<dbReference type="SUPFAM" id="SSF55785">
    <property type="entry name" value="PYP-like sensor domain (PAS domain)"/>
    <property type="match status" value="3"/>
</dbReference>
<dbReference type="SMART" id="SM00388">
    <property type="entry name" value="HisKA"/>
    <property type="match status" value="1"/>
</dbReference>
<feature type="domain" description="PAC" evidence="9">
    <location>
        <begin position="65"/>
        <end position="117"/>
    </location>
</feature>
<dbReference type="InterPro" id="IPR005467">
    <property type="entry name" value="His_kinase_dom"/>
</dbReference>
<dbReference type="Pfam" id="PF02518">
    <property type="entry name" value="HATPase_c"/>
    <property type="match status" value="1"/>
</dbReference>
<dbReference type="CDD" id="cd00130">
    <property type="entry name" value="PAS"/>
    <property type="match status" value="2"/>
</dbReference>
<dbReference type="Gene3D" id="3.30.450.20">
    <property type="entry name" value="PAS domain"/>
    <property type="match status" value="3"/>
</dbReference>
<reference evidence="10 11" key="1">
    <citation type="journal article" date="2018" name="Environ. Microbiol.">
        <title>Novel energy conservation strategies and behaviour of Pelotomaculum schinkii driving syntrophic propionate catabolism.</title>
        <authorList>
            <person name="Hidalgo-Ahumada C.A.P."/>
            <person name="Nobu M.K."/>
            <person name="Narihiro T."/>
            <person name="Tamaki H."/>
            <person name="Liu W.T."/>
            <person name="Kamagata Y."/>
            <person name="Stams A.J.M."/>
            <person name="Imachi H."/>
            <person name="Sousa D.Z."/>
        </authorList>
    </citation>
    <scope>NUCLEOTIDE SEQUENCE [LARGE SCALE GENOMIC DNA]</scope>
    <source>
        <strain evidence="10 11">HH</strain>
    </source>
</reference>
<dbReference type="PROSITE" id="PS50113">
    <property type="entry name" value="PAC"/>
    <property type="match status" value="1"/>
</dbReference>
<dbReference type="InterPro" id="IPR000014">
    <property type="entry name" value="PAS"/>
</dbReference>
<comment type="caution">
    <text evidence="10">The sequence shown here is derived from an EMBL/GenBank/DDBJ whole genome shotgun (WGS) entry which is preliminary data.</text>
</comment>
<evidence type="ECO:0000259" key="9">
    <source>
        <dbReference type="PROSITE" id="PS50113"/>
    </source>
</evidence>
<keyword evidence="4 10" id="KW-0808">Transferase</keyword>
<gene>
    <name evidence="10" type="primary">kinE_4</name>
    <name evidence="10" type="ORF">Psch_01701</name>
</gene>
<dbReference type="InterPro" id="IPR013656">
    <property type="entry name" value="PAS_4"/>
</dbReference>
<dbReference type="PANTHER" id="PTHR43304">
    <property type="entry name" value="PHYTOCHROME-LIKE PROTEIN CPH1"/>
    <property type="match status" value="1"/>
</dbReference>
<feature type="domain" description="PAS" evidence="8">
    <location>
        <begin position="1"/>
        <end position="51"/>
    </location>
</feature>
<evidence type="ECO:0000256" key="2">
    <source>
        <dbReference type="ARBA" id="ARBA00012438"/>
    </source>
</evidence>
<evidence type="ECO:0000256" key="3">
    <source>
        <dbReference type="ARBA" id="ARBA00022553"/>
    </source>
</evidence>
<dbReference type="InterPro" id="IPR013655">
    <property type="entry name" value="PAS_fold_3"/>
</dbReference>
<dbReference type="Gene3D" id="1.10.287.130">
    <property type="match status" value="1"/>
</dbReference>
<dbReference type="SMART" id="SM00086">
    <property type="entry name" value="PAC"/>
    <property type="match status" value="2"/>
</dbReference>
<comment type="catalytic activity">
    <reaction evidence="1">
        <text>ATP + protein L-histidine = ADP + protein N-phospho-L-histidine.</text>
        <dbReference type="EC" id="2.7.13.3"/>
    </reaction>
</comment>
<dbReference type="PROSITE" id="PS50109">
    <property type="entry name" value="HIS_KIN"/>
    <property type="match status" value="1"/>
</dbReference>
<evidence type="ECO:0000256" key="1">
    <source>
        <dbReference type="ARBA" id="ARBA00000085"/>
    </source>
</evidence>
<organism evidence="10 11">
    <name type="scientific">Pelotomaculum schinkii</name>
    <dbReference type="NCBI Taxonomy" id="78350"/>
    <lineage>
        <taxon>Bacteria</taxon>
        <taxon>Bacillati</taxon>
        <taxon>Bacillota</taxon>
        <taxon>Clostridia</taxon>
        <taxon>Eubacteriales</taxon>
        <taxon>Desulfotomaculaceae</taxon>
        <taxon>Pelotomaculum</taxon>
    </lineage>
</organism>
<dbReference type="Pfam" id="PF08448">
    <property type="entry name" value="PAS_4"/>
    <property type="match status" value="1"/>
</dbReference>
<dbReference type="NCBIfam" id="TIGR00229">
    <property type="entry name" value="sensory_box"/>
    <property type="match status" value="2"/>
</dbReference>
<dbReference type="SMART" id="SM00387">
    <property type="entry name" value="HATPase_c"/>
    <property type="match status" value="1"/>
</dbReference>
<dbReference type="PANTHER" id="PTHR43304:SF1">
    <property type="entry name" value="PAC DOMAIN-CONTAINING PROTEIN"/>
    <property type="match status" value="1"/>
</dbReference>
<keyword evidence="6" id="KW-0902">Two-component regulatory system</keyword>
<dbReference type="PROSITE" id="PS50112">
    <property type="entry name" value="PAS"/>
    <property type="match status" value="1"/>
</dbReference>
<protein>
    <recommendedName>
        <fullName evidence="2">histidine kinase</fullName>
        <ecNumber evidence="2">2.7.13.3</ecNumber>
    </recommendedName>
</protein>
<dbReference type="InterPro" id="IPR052162">
    <property type="entry name" value="Sensor_kinase/Photoreceptor"/>
</dbReference>
<sequence length="583" mass="65006">MSIMSGFCQISPAGLCVYSNEQTSSITGYSSEEMLGMGWVKAIHPEDRHRVVAKWKKCNANRDTLGTSFRLLRKDGEVVWVIGQIAPFLAEDHRVLGYIATLSDVTGRKKAEKALQLSAERFSKAFNASPSMMAIYRLADDRFVDANNSLLEAAGYSRAEFVGRTVTDLPFWVEEKNTRNSITGLLQGKETVHNLEGRFLTKTGEVRIGLVSAEVIELNSEPCMFVAINDITEQKRAEAAIEVERRRLFTVLHNLPANIALVEQDYSVRFANNCFCESFGDSSGKYCYEALYGRETPCEACRIDKIFQERVSCKWEQVHNGRPYQLYGYPIHDIDGTPLALTMSIDISELKQLKEEMLRLDRLNLIGEMAAGIGHEIRNPMTTVRGFLQFLGAKKACAGYKDFFDLMIEELDRANAIITEYLSLAKNKNIELKEQNLNFIVKSLFPIIQADAMLADKYVALVLGDIPALPLDEKEIRQLILNLARNGLEAMASGGTLTIRTYSDADKVVLEVQDKGQGIAPDALKKLGTPFFTTKDKGTGLGLAVCYSIATRHKAKIEVKTDSGGSIFVVRFQRKSPVAPQMN</sequence>
<evidence type="ECO:0000313" key="10">
    <source>
        <dbReference type="EMBL" id="TEB08146.1"/>
    </source>
</evidence>
<evidence type="ECO:0000256" key="4">
    <source>
        <dbReference type="ARBA" id="ARBA00022679"/>
    </source>
</evidence>
<dbReference type="InterPro" id="IPR035965">
    <property type="entry name" value="PAS-like_dom_sf"/>
</dbReference>
<dbReference type="PRINTS" id="PR00344">
    <property type="entry name" value="BCTRLSENSOR"/>
</dbReference>
<dbReference type="InterPro" id="IPR001610">
    <property type="entry name" value="PAC"/>
</dbReference>
<evidence type="ECO:0000259" key="8">
    <source>
        <dbReference type="PROSITE" id="PS50112"/>
    </source>
</evidence>
<evidence type="ECO:0000259" key="7">
    <source>
        <dbReference type="PROSITE" id="PS50109"/>
    </source>
</evidence>
<dbReference type="EC" id="2.7.13.3" evidence="2"/>
<feature type="domain" description="Histidine kinase" evidence="7">
    <location>
        <begin position="372"/>
        <end position="576"/>
    </location>
</feature>
<dbReference type="SMART" id="SM00091">
    <property type="entry name" value="PAS"/>
    <property type="match status" value="3"/>
</dbReference>
<name>A0A4Y7RH49_9FIRM</name>
<dbReference type="InterPro" id="IPR003594">
    <property type="entry name" value="HATPase_dom"/>
</dbReference>
<dbReference type="Pfam" id="PF13426">
    <property type="entry name" value="PAS_9"/>
    <property type="match status" value="1"/>
</dbReference>
<keyword evidence="5 10" id="KW-0418">Kinase</keyword>
<dbReference type="Pfam" id="PF08447">
    <property type="entry name" value="PAS_3"/>
    <property type="match status" value="1"/>
</dbReference>
<dbReference type="Pfam" id="PF00512">
    <property type="entry name" value="HisKA"/>
    <property type="match status" value="1"/>
</dbReference>
<dbReference type="Gene3D" id="3.30.565.10">
    <property type="entry name" value="Histidine kinase-like ATPase, C-terminal domain"/>
    <property type="match status" value="1"/>
</dbReference>
<dbReference type="GO" id="GO:0000155">
    <property type="term" value="F:phosphorelay sensor kinase activity"/>
    <property type="evidence" value="ECO:0007669"/>
    <property type="project" value="InterPro"/>
</dbReference>
<dbReference type="InterPro" id="IPR036890">
    <property type="entry name" value="HATPase_C_sf"/>
</dbReference>
<dbReference type="SUPFAM" id="SSF47384">
    <property type="entry name" value="Homodimeric domain of signal transducing histidine kinase"/>
    <property type="match status" value="1"/>
</dbReference>
<dbReference type="InterPro" id="IPR036097">
    <property type="entry name" value="HisK_dim/P_sf"/>
</dbReference>
<accession>A0A4Y7RH49</accession>
<dbReference type="SUPFAM" id="SSF55874">
    <property type="entry name" value="ATPase domain of HSP90 chaperone/DNA topoisomerase II/histidine kinase"/>
    <property type="match status" value="1"/>
</dbReference>
<dbReference type="AlphaFoldDB" id="A0A4Y7RH49"/>
<dbReference type="CDD" id="cd00082">
    <property type="entry name" value="HisKA"/>
    <property type="match status" value="1"/>
</dbReference>
<dbReference type="InterPro" id="IPR000700">
    <property type="entry name" value="PAS-assoc_C"/>
</dbReference>
<dbReference type="InterPro" id="IPR004358">
    <property type="entry name" value="Sig_transdc_His_kin-like_C"/>
</dbReference>
<dbReference type="InterPro" id="IPR003661">
    <property type="entry name" value="HisK_dim/P_dom"/>
</dbReference>
<keyword evidence="3" id="KW-0597">Phosphoprotein</keyword>
<dbReference type="Proteomes" id="UP000298324">
    <property type="component" value="Unassembled WGS sequence"/>
</dbReference>
<evidence type="ECO:0000256" key="6">
    <source>
        <dbReference type="ARBA" id="ARBA00023012"/>
    </source>
</evidence>
<keyword evidence="11" id="KW-1185">Reference proteome</keyword>
<proteinExistence type="predicted"/>
<evidence type="ECO:0000256" key="5">
    <source>
        <dbReference type="ARBA" id="ARBA00022777"/>
    </source>
</evidence>
<evidence type="ECO:0000313" key="11">
    <source>
        <dbReference type="Proteomes" id="UP000298324"/>
    </source>
</evidence>
<dbReference type="EMBL" id="QFGA01000001">
    <property type="protein sequence ID" value="TEB08146.1"/>
    <property type="molecule type" value="Genomic_DNA"/>
</dbReference>